<feature type="signal peptide" evidence="1">
    <location>
        <begin position="1"/>
        <end position="27"/>
    </location>
</feature>
<name>A0AAF6BWC6_MARPO</name>
<dbReference type="AlphaFoldDB" id="A0AAF6BWC6"/>
<feature type="chain" id="PRO_5042127127" evidence="1">
    <location>
        <begin position="28"/>
        <end position="188"/>
    </location>
</feature>
<evidence type="ECO:0000313" key="2">
    <source>
        <dbReference type="EMBL" id="BBN16310.1"/>
    </source>
</evidence>
<reference evidence="3" key="1">
    <citation type="journal article" date="2020" name="Curr. Biol.">
        <title>Chromatin organization in early land plants reveals an ancestral association between H3K27me3, transposons, and constitutive heterochromatin.</title>
        <authorList>
            <person name="Montgomery S.A."/>
            <person name="Tanizawa Y."/>
            <person name="Galik B."/>
            <person name="Wang N."/>
            <person name="Ito T."/>
            <person name="Mochizuki T."/>
            <person name="Akimcheva S."/>
            <person name="Bowman J.L."/>
            <person name="Cognat V."/>
            <person name="Marechal-Drouard L."/>
            <person name="Ekker H."/>
            <person name="Hong S.F."/>
            <person name="Kohchi T."/>
            <person name="Lin S.S."/>
            <person name="Liu L.D."/>
            <person name="Nakamura Y."/>
            <person name="Valeeva L.R."/>
            <person name="Shakirov E.V."/>
            <person name="Shippen D.E."/>
            <person name="Wei W.L."/>
            <person name="Yagura M."/>
            <person name="Yamaoka S."/>
            <person name="Yamato K.T."/>
            <person name="Liu C."/>
            <person name="Berger F."/>
        </authorList>
    </citation>
    <scope>NUCLEOTIDE SEQUENCE [LARGE SCALE GENOMIC DNA]</scope>
    <source>
        <strain evidence="3">Tak-1</strain>
    </source>
</reference>
<proteinExistence type="predicted"/>
<dbReference type="EMBL" id="AP019872">
    <property type="protein sequence ID" value="BBN16310.1"/>
    <property type="molecule type" value="Genomic_DNA"/>
</dbReference>
<dbReference type="Proteomes" id="UP001162541">
    <property type="component" value="Chromosome 7"/>
</dbReference>
<gene>
    <name evidence="2" type="ORF">Mp_7g05260</name>
</gene>
<keyword evidence="1" id="KW-0732">Signal</keyword>
<protein>
    <submittedName>
        <fullName evidence="2">Uncharacterized protein</fullName>
    </submittedName>
</protein>
<organism evidence="2 3">
    <name type="scientific">Marchantia polymorpha subsp. ruderalis</name>
    <dbReference type="NCBI Taxonomy" id="1480154"/>
    <lineage>
        <taxon>Eukaryota</taxon>
        <taxon>Viridiplantae</taxon>
        <taxon>Streptophyta</taxon>
        <taxon>Embryophyta</taxon>
        <taxon>Marchantiophyta</taxon>
        <taxon>Marchantiopsida</taxon>
        <taxon>Marchantiidae</taxon>
        <taxon>Marchantiales</taxon>
        <taxon>Marchantiaceae</taxon>
        <taxon>Marchantia</taxon>
    </lineage>
</organism>
<evidence type="ECO:0000256" key="1">
    <source>
        <dbReference type="SAM" id="SignalP"/>
    </source>
</evidence>
<evidence type="ECO:0000313" key="3">
    <source>
        <dbReference type="Proteomes" id="UP001162541"/>
    </source>
</evidence>
<accession>A0AAF6BWC6</accession>
<sequence length="188" mass="20197">MAKNGAFNKMYLIVALVLLGLSSMAAAVDVAFFSNTVACSGLGTIRTGASSRVCYYGNAGSIRFTGMNVCRSSIYYKGGVCSTTPGGGLSGNRCYIGGGFTSAYWYPSCRRRSLLDEATSNVTKCDFKTTGLVFTEDSARGTWILKSSNATQLMSQIENLTDEEKLSWFKAHGASFEDTPDTQNEPLN</sequence>